<keyword evidence="4" id="KW-0539">Nucleus</keyword>
<evidence type="ECO:0000256" key="1">
    <source>
        <dbReference type="ARBA" id="ARBA00004123"/>
    </source>
</evidence>
<keyword evidence="8" id="KW-1185">Reference proteome</keyword>
<dbReference type="Proteomes" id="UP000249363">
    <property type="component" value="Unassembled WGS sequence"/>
</dbReference>
<keyword evidence="3" id="KW-0804">Transcription</keyword>
<dbReference type="Pfam" id="PF04082">
    <property type="entry name" value="Fungal_trans"/>
    <property type="match status" value="1"/>
</dbReference>
<evidence type="ECO:0000256" key="4">
    <source>
        <dbReference type="ARBA" id="ARBA00023242"/>
    </source>
</evidence>
<dbReference type="PANTHER" id="PTHR31001">
    <property type="entry name" value="UNCHARACTERIZED TRANSCRIPTIONAL REGULATORY PROTEIN"/>
    <property type="match status" value="1"/>
</dbReference>
<dbReference type="OrthoDB" id="2269373at2759"/>
<keyword evidence="2" id="KW-0805">Transcription regulation</keyword>
<dbReference type="AlphaFoldDB" id="A0A364LDZ8"/>
<feature type="domain" description="Xylanolytic transcriptional activator regulatory" evidence="6">
    <location>
        <begin position="119"/>
        <end position="192"/>
    </location>
</feature>
<dbReference type="InterPro" id="IPR050613">
    <property type="entry name" value="Sec_Metabolite_Reg"/>
</dbReference>
<reference evidence="7 8" key="1">
    <citation type="journal article" date="2017" name="Biotechnol. Biofuels">
        <title>Differential beta-glucosidase expression as a function of carbon source availability in Talaromyces amestolkiae: a genomic and proteomic approach.</title>
        <authorList>
            <person name="de Eugenio L.I."/>
            <person name="Mendez-Liter J.A."/>
            <person name="Nieto-Dominguez M."/>
            <person name="Alonso L."/>
            <person name="Gil-Munoz J."/>
            <person name="Barriuso J."/>
            <person name="Prieto A."/>
            <person name="Martinez M.J."/>
        </authorList>
    </citation>
    <scope>NUCLEOTIDE SEQUENCE [LARGE SCALE GENOMIC DNA]</scope>
    <source>
        <strain evidence="7 8">CIB</strain>
    </source>
</reference>
<dbReference type="GeneID" id="63799264"/>
<dbReference type="PANTHER" id="PTHR31001:SF85">
    <property type="entry name" value="ZN(II)2CYS6 TRANSCRIPTION FACTOR (EUROFUNG)"/>
    <property type="match status" value="1"/>
</dbReference>
<gene>
    <name evidence="7" type="ORF">BHQ10_010050</name>
</gene>
<dbReference type="GO" id="GO:0003677">
    <property type="term" value="F:DNA binding"/>
    <property type="evidence" value="ECO:0007669"/>
    <property type="project" value="InterPro"/>
</dbReference>
<evidence type="ECO:0000259" key="6">
    <source>
        <dbReference type="SMART" id="SM00906"/>
    </source>
</evidence>
<evidence type="ECO:0000256" key="5">
    <source>
        <dbReference type="SAM" id="MobiDB-lite"/>
    </source>
</evidence>
<evidence type="ECO:0000256" key="3">
    <source>
        <dbReference type="ARBA" id="ARBA00023163"/>
    </source>
</evidence>
<evidence type="ECO:0000313" key="8">
    <source>
        <dbReference type="Proteomes" id="UP000249363"/>
    </source>
</evidence>
<accession>A0A364LDZ8</accession>
<dbReference type="RefSeq" id="XP_040738552.1">
    <property type="nucleotide sequence ID" value="XM_040872638.1"/>
</dbReference>
<comment type="subcellular location">
    <subcellularLocation>
        <location evidence="1">Nucleus</location>
    </subcellularLocation>
</comment>
<dbReference type="EMBL" id="MIKG01000028">
    <property type="protein sequence ID" value="RAO74038.1"/>
    <property type="molecule type" value="Genomic_DNA"/>
</dbReference>
<name>A0A364LDZ8_TALAM</name>
<dbReference type="GO" id="GO:0006351">
    <property type="term" value="P:DNA-templated transcription"/>
    <property type="evidence" value="ECO:0007669"/>
    <property type="project" value="InterPro"/>
</dbReference>
<dbReference type="GO" id="GO:0005634">
    <property type="term" value="C:nucleus"/>
    <property type="evidence" value="ECO:0007669"/>
    <property type="project" value="UniProtKB-SubCell"/>
</dbReference>
<comment type="caution">
    <text evidence="7">The sequence shown here is derived from an EMBL/GenBank/DDBJ whole genome shotgun (WGS) entry which is preliminary data.</text>
</comment>
<sequence>MSTSSDPIAPPRILSCVLCQKRVECIASVPAPPRPRKRKTDLQSRVERCEEALKVQGARPETGKYFGSGSPSTTVPVSHESREGKLVVDQGKSRYVDNALWMSLPDEIAMRQKYSPHSLWILTGVAIRIGQRMGLHSDGKSLGLPIFEAEMRRRVWWQIVLLDNRNAQLSGLKNSVVANFFDTNIPANINDSDLNPNMSEQPLEHKYQTEMIFCLITYEIGKFVKEGGYQKIFSAPSPAVKDQIISELESRLEDKYLKLTAHHPRHWKASGATMPQEERDMLFNLSLQMIENDTLVHTMGNLKPYLWHVNIHFQLDAFIYLLSEIRRQPPGDLFDRAWDQVQQVYDMHKELITEDYALYLAIGKLAIRAWEVRESHLSRIYQGNIDPPHFITALQLKLPARKDFRTKPDDTALNHQTLHNFHPTGSELYNGTLGTDFDDNTQFDPLYAEVSPLSWEQWSELFKEYEQQLANSNGSRIFG</sequence>
<dbReference type="InterPro" id="IPR007219">
    <property type="entry name" value="XnlR_reg_dom"/>
</dbReference>
<protein>
    <recommendedName>
        <fullName evidence="6">Xylanolytic transcriptional activator regulatory domain-containing protein</fullName>
    </recommendedName>
</protein>
<dbReference type="GO" id="GO:0008270">
    <property type="term" value="F:zinc ion binding"/>
    <property type="evidence" value="ECO:0007669"/>
    <property type="project" value="InterPro"/>
</dbReference>
<dbReference type="CDD" id="cd12148">
    <property type="entry name" value="fungal_TF_MHR"/>
    <property type="match status" value="1"/>
</dbReference>
<evidence type="ECO:0000313" key="7">
    <source>
        <dbReference type="EMBL" id="RAO74038.1"/>
    </source>
</evidence>
<evidence type="ECO:0000256" key="2">
    <source>
        <dbReference type="ARBA" id="ARBA00023015"/>
    </source>
</evidence>
<feature type="region of interest" description="Disordered" evidence="5">
    <location>
        <begin position="60"/>
        <end position="83"/>
    </location>
</feature>
<dbReference type="SMART" id="SM00906">
    <property type="entry name" value="Fungal_trans"/>
    <property type="match status" value="1"/>
</dbReference>
<organism evidence="7 8">
    <name type="scientific">Talaromyces amestolkiae</name>
    <dbReference type="NCBI Taxonomy" id="1196081"/>
    <lineage>
        <taxon>Eukaryota</taxon>
        <taxon>Fungi</taxon>
        <taxon>Dikarya</taxon>
        <taxon>Ascomycota</taxon>
        <taxon>Pezizomycotina</taxon>
        <taxon>Eurotiomycetes</taxon>
        <taxon>Eurotiomycetidae</taxon>
        <taxon>Eurotiales</taxon>
        <taxon>Trichocomaceae</taxon>
        <taxon>Talaromyces</taxon>
        <taxon>Talaromyces sect. Talaromyces</taxon>
    </lineage>
</organism>
<proteinExistence type="predicted"/>
<dbReference type="STRING" id="1196081.A0A364LDZ8"/>